<evidence type="ECO:0000313" key="9">
    <source>
        <dbReference type="EMBL" id="MFC6147653.1"/>
    </source>
</evidence>
<evidence type="ECO:0000256" key="8">
    <source>
        <dbReference type="ARBA" id="ARBA00048258"/>
    </source>
</evidence>
<evidence type="ECO:0000256" key="2">
    <source>
        <dbReference type="ARBA" id="ARBA00009256"/>
    </source>
</evidence>
<organism evidence="9 10">
    <name type="scientific">Corynebacterium nasicanis</name>
    <dbReference type="NCBI Taxonomy" id="1448267"/>
    <lineage>
        <taxon>Bacteria</taxon>
        <taxon>Bacillati</taxon>
        <taxon>Actinomycetota</taxon>
        <taxon>Actinomycetes</taxon>
        <taxon>Mycobacteriales</taxon>
        <taxon>Corynebacteriaceae</taxon>
        <taxon>Corynebacterium</taxon>
    </lineage>
</organism>
<dbReference type="InterPro" id="IPR003721">
    <property type="entry name" value="Pantoate_ligase"/>
</dbReference>
<keyword evidence="5" id="KW-0566">Pantothenate biosynthesis</keyword>
<keyword evidence="4 9" id="KW-0436">Ligase</keyword>
<dbReference type="Proteomes" id="UP001596244">
    <property type="component" value="Unassembled WGS sequence"/>
</dbReference>
<evidence type="ECO:0000256" key="5">
    <source>
        <dbReference type="ARBA" id="ARBA00022655"/>
    </source>
</evidence>
<dbReference type="GO" id="GO:0016874">
    <property type="term" value="F:ligase activity"/>
    <property type="evidence" value="ECO:0007669"/>
    <property type="project" value="UniProtKB-KW"/>
</dbReference>
<dbReference type="InterPro" id="IPR042176">
    <property type="entry name" value="Pantoate_ligase_C"/>
</dbReference>
<name>A0ABW1QEM1_9CORY</name>
<keyword evidence="7" id="KW-0067">ATP-binding</keyword>
<dbReference type="RefSeq" id="WP_377002298.1">
    <property type="nucleotide sequence ID" value="NZ_JBHSQE010000010.1"/>
</dbReference>
<protein>
    <recommendedName>
        <fullName evidence="3">pantoate--beta-alanine ligase (AMP-forming)</fullName>
        <ecNumber evidence="3">6.3.2.1</ecNumber>
    </recommendedName>
</protein>
<sequence>MSFEPGQAREFGLTEVGVLARAMRRTGRPVVLVPLGVGLHGGHAALIRAARRLPRAVVIVAFAGSDPSLLIDEKVDAICTYTQDDLWPRGLRTLVHPVDHHLESVDSVAMQLTLELTLINAVGPSDVVVGEKDYEQMRALQAALTDLHLPVKLHGVPTVRTPDGLALSLRNAHVEESAREQALAMSAALTAGAHAAEHGAEAVLSVARSVLEDAGIDVDYLEIRGLDLGDAPAQGDARLLVSAVIGGVRLTDNVGLPLGIGFRNIEG</sequence>
<evidence type="ECO:0000256" key="6">
    <source>
        <dbReference type="ARBA" id="ARBA00022741"/>
    </source>
</evidence>
<evidence type="ECO:0000256" key="7">
    <source>
        <dbReference type="ARBA" id="ARBA00022840"/>
    </source>
</evidence>
<evidence type="ECO:0000256" key="3">
    <source>
        <dbReference type="ARBA" id="ARBA00012219"/>
    </source>
</evidence>
<comment type="pathway">
    <text evidence="1">Cofactor biosynthesis; (R)-pantothenate biosynthesis; (R)-pantothenate from (R)-pantoate and beta-alanine: step 1/1.</text>
</comment>
<keyword evidence="6" id="KW-0547">Nucleotide-binding</keyword>
<dbReference type="EMBL" id="JBHSQE010000010">
    <property type="protein sequence ID" value="MFC6147653.1"/>
    <property type="molecule type" value="Genomic_DNA"/>
</dbReference>
<dbReference type="SUPFAM" id="SSF52374">
    <property type="entry name" value="Nucleotidylyl transferase"/>
    <property type="match status" value="1"/>
</dbReference>
<dbReference type="Pfam" id="PF02569">
    <property type="entry name" value="Pantoate_ligase"/>
    <property type="match status" value="1"/>
</dbReference>
<dbReference type="Gene3D" id="3.40.50.620">
    <property type="entry name" value="HUPs"/>
    <property type="match status" value="2"/>
</dbReference>
<dbReference type="EC" id="6.3.2.1" evidence="3"/>
<comment type="similarity">
    <text evidence="2">Belongs to the pantothenate synthetase family.</text>
</comment>
<dbReference type="InterPro" id="IPR014729">
    <property type="entry name" value="Rossmann-like_a/b/a_fold"/>
</dbReference>
<dbReference type="Gene3D" id="3.30.1300.10">
    <property type="entry name" value="Pantoate-beta-alanine ligase, C-terminal domain"/>
    <property type="match status" value="1"/>
</dbReference>
<dbReference type="PANTHER" id="PTHR21299:SF1">
    <property type="entry name" value="PANTOATE--BETA-ALANINE LIGASE"/>
    <property type="match status" value="1"/>
</dbReference>
<keyword evidence="10" id="KW-1185">Reference proteome</keyword>
<reference evidence="10" key="1">
    <citation type="journal article" date="2019" name="Int. J. Syst. Evol. Microbiol.">
        <title>The Global Catalogue of Microorganisms (GCM) 10K type strain sequencing project: providing services to taxonomists for standard genome sequencing and annotation.</title>
        <authorList>
            <consortium name="The Broad Institute Genomics Platform"/>
            <consortium name="The Broad Institute Genome Sequencing Center for Infectious Disease"/>
            <person name="Wu L."/>
            <person name="Ma J."/>
        </authorList>
    </citation>
    <scope>NUCLEOTIDE SEQUENCE [LARGE SCALE GENOMIC DNA]</scope>
    <source>
        <strain evidence="10">CCUG 51943</strain>
    </source>
</reference>
<dbReference type="PANTHER" id="PTHR21299">
    <property type="entry name" value="CYTIDYLATE KINASE/PANTOATE-BETA-ALANINE LIGASE"/>
    <property type="match status" value="1"/>
</dbReference>
<proteinExistence type="inferred from homology"/>
<accession>A0ABW1QEM1</accession>
<comment type="catalytic activity">
    <reaction evidence="8">
        <text>(R)-pantoate + beta-alanine + ATP = (R)-pantothenate + AMP + diphosphate + H(+)</text>
        <dbReference type="Rhea" id="RHEA:10912"/>
        <dbReference type="ChEBI" id="CHEBI:15378"/>
        <dbReference type="ChEBI" id="CHEBI:15980"/>
        <dbReference type="ChEBI" id="CHEBI:29032"/>
        <dbReference type="ChEBI" id="CHEBI:30616"/>
        <dbReference type="ChEBI" id="CHEBI:33019"/>
        <dbReference type="ChEBI" id="CHEBI:57966"/>
        <dbReference type="ChEBI" id="CHEBI:456215"/>
        <dbReference type="EC" id="6.3.2.1"/>
    </reaction>
</comment>
<evidence type="ECO:0000313" key="10">
    <source>
        <dbReference type="Proteomes" id="UP001596244"/>
    </source>
</evidence>
<comment type="caution">
    <text evidence="9">The sequence shown here is derived from an EMBL/GenBank/DDBJ whole genome shotgun (WGS) entry which is preliminary data.</text>
</comment>
<gene>
    <name evidence="9" type="ORF">ACFPUZ_12660</name>
</gene>
<evidence type="ECO:0000256" key="4">
    <source>
        <dbReference type="ARBA" id="ARBA00022598"/>
    </source>
</evidence>
<evidence type="ECO:0000256" key="1">
    <source>
        <dbReference type="ARBA" id="ARBA00004990"/>
    </source>
</evidence>